<feature type="binding site" evidence="14 15">
    <location>
        <position position="74"/>
    </location>
    <ligand>
        <name>a divalent metal cation</name>
        <dbReference type="ChEBI" id="CHEBI:60240"/>
    </ligand>
</feature>
<dbReference type="FunFam" id="3.30.420.10:FF:000006">
    <property type="entry name" value="Ribonuclease HII"/>
    <property type="match status" value="1"/>
</dbReference>
<evidence type="ECO:0000259" key="17">
    <source>
        <dbReference type="PROSITE" id="PS51975"/>
    </source>
</evidence>
<dbReference type="NCBIfam" id="NF000595">
    <property type="entry name" value="PRK00015.1-3"/>
    <property type="match status" value="1"/>
</dbReference>
<keyword evidence="9 14" id="KW-0540">Nuclease</keyword>
<dbReference type="CDD" id="cd07182">
    <property type="entry name" value="RNase_HII_bacteria_HII_like"/>
    <property type="match status" value="1"/>
</dbReference>
<evidence type="ECO:0000256" key="12">
    <source>
        <dbReference type="ARBA" id="ARBA00022801"/>
    </source>
</evidence>
<evidence type="ECO:0000256" key="9">
    <source>
        <dbReference type="ARBA" id="ARBA00022722"/>
    </source>
</evidence>
<proteinExistence type="inferred from homology"/>
<feature type="binding site" evidence="14 15">
    <location>
        <position position="73"/>
    </location>
    <ligand>
        <name>a divalent metal cation</name>
        <dbReference type="ChEBI" id="CHEBI:60240"/>
    </ligand>
</feature>
<dbReference type="InterPro" id="IPR036397">
    <property type="entry name" value="RNaseH_sf"/>
</dbReference>
<dbReference type="NCBIfam" id="NF000594">
    <property type="entry name" value="PRK00015.1-1"/>
    <property type="match status" value="1"/>
</dbReference>
<comment type="catalytic activity">
    <reaction evidence="1 14 15 16">
        <text>Endonucleolytic cleavage to 5'-phosphomonoester.</text>
        <dbReference type="EC" id="3.1.26.4"/>
    </reaction>
</comment>
<evidence type="ECO:0000256" key="3">
    <source>
        <dbReference type="ARBA" id="ARBA00004065"/>
    </source>
</evidence>
<evidence type="ECO:0000256" key="13">
    <source>
        <dbReference type="ARBA" id="ARBA00023211"/>
    </source>
</evidence>
<evidence type="ECO:0000256" key="14">
    <source>
        <dbReference type="HAMAP-Rule" id="MF_00052"/>
    </source>
</evidence>
<dbReference type="InterPro" id="IPR024567">
    <property type="entry name" value="RNase_HII/HIII_dom"/>
</dbReference>
<keyword evidence="11 14" id="KW-0255">Endonuclease</keyword>
<comment type="similarity">
    <text evidence="5 14 16">Belongs to the RNase HII family.</text>
</comment>
<dbReference type="GO" id="GO:0005737">
    <property type="term" value="C:cytoplasm"/>
    <property type="evidence" value="ECO:0007669"/>
    <property type="project" value="UniProtKB-SubCell"/>
</dbReference>
<dbReference type="GO" id="GO:0032299">
    <property type="term" value="C:ribonuclease H2 complex"/>
    <property type="evidence" value="ECO:0007669"/>
    <property type="project" value="TreeGrafter"/>
</dbReference>
<dbReference type="EMBL" id="CP031023">
    <property type="protein sequence ID" value="AZA16008.1"/>
    <property type="molecule type" value="Genomic_DNA"/>
</dbReference>
<dbReference type="GO" id="GO:0003723">
    <property type="term" value="F:RNA binding"/>
    <property type="evidence" value="ECO:0007669"/>
    <property type="project" value="UniProtKB-UniRule"/>
</dbReference>
<dbReference type="Proteomes" id="UP001200334">
    <property type="component" value="Unassembled WGS sequence"/>
</dbReference>
<evidence type="ECO:0000256" key="2">
    <source>
        <dbReference type="ARBA" id="ARBA00001946"/>
    </source>
</evidence>
<dbReference type="Pfam" id="PF01351">
    <property type="entry name" value="RNase_HII"/>
    <property type="match status" value="1"/>
</dbReference>
<dbReference type="InterPro" id="IPR012337">
    <property type="entry name" value="RNaseH-like_sf"/>
</dbReference>
<dbReference type="PANTHER" id="PTHR10954:SF18">
    <property type="entry name" value="RIBONUCLEASE HII"/>
    <property type="match status" value="1"/>
</dbReference>
<feature type="binding site" evidence="14 15">
    <location>
        <position position="165"/>
    </location>
    <ligand>
        <name>a divalent metal cation</name>
        <dbReference type="ChEBI" id="CHEBI:60240"/>
    </ligand>
</feature>
<keyword evidence="12 14" id="KW-0378">Hydrolase</keyword>
<evidence type="ECO:0000256" key="16">
    <source>
        <dbReference type="RuleBase" id="RU003515"/>
    </source>
</evidence>
<reference evidence="18" key="1">
    <citation type="submission" date="2018-07" db="EMBL/GenBank/DDBJ databases">
        <authorList>
            <person name="Somerville V."/>
        </authorList>
    </citation>
    <scope>NUCLEOTIDE SEQUENCE</scope>
    <source>
        <strain evidence="18">NWC_2_2</strain>
    </source>
</reference>
<evidence type="ECO:0000313" key="18">
    <source>
        <dbReference type="EMBL" id="AZA16008.1"/>
    </source>
</evidence>
<comment type="cofactor">
    <cofactor evidence="14 15">
        <name>Mn(2+)</name>
        <dbReference type="ChEBI" id="CHEBI:29035"/>
    </cofactor>
    <cofactor evidence="14 15">
        <name>Mg(2+)</name>
        <dbReference type="ChEBI" id="CHEBI:18420"/>
    </cofactor>
    <text evidence="14 15">Manganese or magnesium. Binds 1 divalent metal ion per monomer in the absence of substrate. May bind a second metal ion after substrate binding.</text>
</comment>
<accession>A0A061C7P5</accession>
<evidence type="ECO:0000256" key="1">
    <source>
        <dbReference type="ARBA" id="ARBA00000077"/>
    </source>
</evidence>
<evidence type="ECO:0000313" key="20">
    <source>
        <dbReference type="Proteomes" id="UP001200334"/>
    </source>
</evidence>
<evidence type="ECO:0000313" key="19">
    <source>
        <dbReference type="EMBL" id="MCD5562962.1"/>
    </source>
</evidence>
<evidence type="ECO:0000256" key="10">
    <source>
        <dbReference type="ARBA" id="ARBA00022723"/>
    </source>
</evidence>
<evidence type="ECO:0000256" key="11">
    <source>
        <dbReference type="ARBA" id="ARBA00022759"/>
    </source>
</evidence>
<protein>
    <recommendedName>
        <fullName evidence="7 14">Ribonuclease HII</fullName>
        <shortName evidence="14">RNase HII</shortName>
        <ecNumber evidence="6 14">3.1.26.4</ecNumber>
    </recommendedName>
</protein>
<sequence length="256" mass="28321">MKINEIKDLLQADSIDPAILAELAKDDRKGVQKLLVSYQRRQEKLAKQKEEFLGRFSYEKDFWAKGQLVAGVDEVGRGPLAGPVVAAAVILPEDFSLLEVNDSKKLSPQKRLVLYPKILQEAVAVGVGVMDNKVIDQINIYEADRLAMKQAVEALSTRPDALLVDAMNVPVDLPQLELIKGDAKSNSIAAASIVAKVFRDSLMDDYARLYPDYAFDHNAGYGTKDHLEALRKYGPTPIHRLTFSPVSEMVGLKKAD</sequence>
<dbReference type="InterPro" id="IPR001352">
    <property type="entry name" value="RNase_HII/HIII"/>
</dbReference>
<evidence type="ECO:0000256" key="15">
    <source>
        <dbReference type="PROSITE-ProRule" id="PRU01319"/>
    </source>
</evidence>
<evidence type="ECO:0000256" key="6">
    <source>
        <dbReference type="ARBA" id="ARBA00012180"/>
    </source>
</evidence>
<evidence type="ECO:0000256" key="8">
    <source>
        <dbReference type="ARBA" id="ARBA00022490"/>
    </source>
</evidence>
<dbReference type="PROSITE" id="PS51975">
    <property type="entry name" value="RNASE_H_2"/>
    <property type="match status" value="1"/>
</dbReference>
<dbReference type="GO" id="GO:0006298">
    <property type="term" value="P:mismatch repair"/>
    <property type="evidence" value="ECO:0007669"/>
    <property type="project" value="TreeGrafter"/>
</dbReference>
<evidence type="ECO:0000256" key="7">
    <source>
        <dbReference type="ARBA" id="ARBA00019179"/>
    </source>
</evidence>
<dbReference type="HAMAP" id="MF_00052_B">
    <property type="entry name" value="RNase_HII_B"/>
    <property type="match status" value="1"/>
</dbReference>
<evidence type="ECO:0000256" key="4">
    <source>
        <dbReference type="ARBA" id="ARBA00004496"/>
    </source>
</evidence>
<dbReference type="PANTHER" id="PTHR10954">
    <property type="entry name" value="RIBONUCLEASE H2 SUBUNIT A"/>
    <property type="match status" value="1"/>
</dbReference>
<name>A0A061C7P5_LACDL</name>
<dbReference type="SUPFAM" id="SSF53098">
    <property type="entry name" value="Ribonuclease H-like"/>
    <property type="match status" value="1"/>
</dbReference>
<evidence type="ECO:0000256" key="5">
    <source>
        <dbReference type="ARBA" id="ARBA00007383"/>
    </source>
</evidence>
<dbReference type="AlphaFoldDB" id="A0A061C7P5"/>
<dbReference type="EMBL" id="JAJNUY010000005">
    <property type="protein sequence ID" value="MCD5562962.1"/>
    <property type="molecule type" value="Genomic_DNA"/>
</dbReference>
<keyword evidence="10 14" id="KW-0479">Metal-binding</keyword>
<feature type="domain" description="RNase H type-2" evidence="17">
    <location>
        <begin position="67"/>
        <end position="255"/>
    </location>
</feature>
<keyword evidence="13 14" id="KW-0464">Manganese</keyword>
<dbReference type="GO" id="GO:0030145">
    <property type="term" value="F:manganese ion binding"/>
    <property type="evidence" value="ECO:0007669"/>
    <property type="project" value="UniProtKB-UniRule"/>
</dbReference>
<dbReference type="InterPro" id="IPR022898">
    <property type="entry name" value="RNase_HII"/>
</dbReference>
<comment type="function">
    <text evidence="3 14 16">Endonuclease that specifically degrades the RNA of RNA-DNA hybrids.</text>
</comment>
<comment type="subcellular location">
    <subcellularLocation>
        <location evidence="4 14">Cytoplasm</location>
    </subcellularLocation>
</comment>
<dbReference type="Gene3D" id="3.30.420.10">
    <property type="entry name" value="Ribonuclease H-like superfamily/Ribonuclease H"/>
    <property type="match status" value="1"/>
</dbReference>
<comment type="cofactor">
    <cofactor evidence="2">
        <name>Mg(2+)</name>
        <dbReference type="ChEBI" id="CHEBI:18420"/>
    </cofactor>
</comment>
<gene>
    <name evidence="14" type="primary">rnhB</name>
    <name evidence="18" type="ORF">DQL93_05210</name>
    <name evidence="19" type="ORF">LOB85_02110</name>
</gene>
<reference evidence="19 20" key="2">
    <citation type="submission" date="2021-12" db="EMBL/GenBank/DDBJ databases">
        <title>Antimicrobial susceptibility of Lactobacillus delbrueckii subsp. lactis obtained from milk products and other habitats.</title>
        <authorList>
            <person name="Shani N."/>
        </authorList>
    </citation>
    <scope>NUCLEOTIDE SEQUENCE [LARGE SCALE GENOMIC DNA]</scope>
    <source>
        <strain evidence="19 20">FAM 21755</strain>
    </source>
</reference>
<dbReference type="GO" id="GO:0004523">
    <property type="term" value="F:RNA-DNA hybrid ribonuclease activity"/>
    <property type="evidence" value="ECO:0007669"/>
    <property type="project" value="UniProtKB-UniRule"/>
</dbReference>
<keyword evidence="8 14" id="KW-0963">Cytoplasm</keyword>
<organism evidence="18">
    <name type="scientific">Lactobacillus delbrueckii subsp. lactis</name>
    <dbReference type="NCBI Taxonomy" id="29397"/>
    <lineage>
        <taxon>Bacteria</taxon>
        <taxon>Bacillati</taxon>
        <taxon>Bacillota</taxon>
        <taxon>Bacilli</taxon>
        <taxon>Lactobacillales</taxon>
        <taxon>Lactobacillaceae</taxon>
        <taxon>Lactobacillus</taxon>
    </lineage>
</organism>
<dbReference type="RefSeq" id="WP_003615352.1">
    <property type="nucleotide sequence ID" value="NZ_CP046131.1"/>
</dbReference>
<dbReference type="EC" id="3.1.26.4" evidence="6 14"/>
<dbReference type="GO" id="GO:0043137">
    <property type="term" value="P:DNA replication, removal of RNA primer"/>
    <property type="evidence" value="ECO:0007669"/>
    <property type="project" value="TreeGrafter"/>
</dbReference>